<gene>
    <name evidence="2" type="ORF">CNAG_07734</name>
</gene>
<name>J9VVP6_CRYN9</name>
<dbReference type="AlphaFoldDB" id="J9VVP6"/>
<dbReference type="VEuPathDB" id="FungiDB:CNAG_07734"/>
<evidence type="ECO:0000313" key="2">
    <source>
        <dbReference type="EMBL" id="AFR96689.1"/>
    </source>
</evidence>
<dbReference type="RefSeq" id="XP_012051386.1">
    <property type="nucleotide sequence ID" value="XM_012195996.1"/>
</dbReference>
<dbReference type="KEGG" id="cng:CNAG_07734"/>
<feature type="region of interest" description="Disordered" evidence="1">
    <location>
        <begin position="107"/>
        <end position="139"/>
    </location>
</feature>
<evidence type="ECO:0000256" key="1">
    <source>
        <dbReference type="SAM" id="MobiDB-lite"/>
    </source>
</evidence>
<organism evidence="2 3">
    <name type="scientific">Cryptococcus neoformans (strain H99 / ATCC 208821 / CBS 10515 / FGSC 9487)</name>
    <name type="common">Cryptococcus neoformans var. grubii serotype A</name>
    <dbReference type="NCBI Taxonomy" id="235443"/>
    <lineage>
        <taxon>Eukaryota</taxon>
        <taxon>Fungi</taxon>
        <taxon>Dikarya</taxon>
        <taxon>Basidiomycota</taxon>
        <taxon>Agaricomycotina</taxon>
        <taxon>Tremellomycetes</taxon>
        <taxon>Tremellales</taxon>
        <taxon>Cryptococcaceae</taxon>
        <taxon>Cryptococcus</taxon>
        <taxon>Cryptococcus neoformans species complex</taxon>
    </lineage>
</organism>
<protein>
    <submittedName>
        <fullName evidence="2">Uncharacterized protein</fullName>
    </submittedName>
</protein>
<dbReference type="Proteomes" id="UP000010091">
    <property type="component" value="Chromosome 8"/>
</dbReference>
<sequence>MDLSPVTGDTEVLGKDGNAKTLAACDSHYFVQALRIAQLITKAGDSIKGPRFETSTRWIRCSQKKRPAGSGIFPLGSRATIKRRSGDGIIKLAQFLFGRLTARMIHHKQRRQRKDNVTNDDKPFKRRNHGHERQPLPSVQNIRCSVKGGLVPTTRTPMAIGIIPSGGMVVMWRKGCLGTGV</sequence>
<dbReference type="HOGENOM" id="CLU_1488955_0_0_1"/>
<keyword evidence="3" id="KW-1185">Reference proteome</keyword>
<dbReference type="EMBL" id="CP003827">
    <property type="protein sequence ID" value="AFR96689.1"/>
    <property type="molecule type" value="Genomic_DNA"/>
</dbReference>
<evidence type="ECO:0000313" key="3">
    <source>
        <dbReference type="Proteomes" id="UP000010091"/>
    </source>
</evidence>
<accession>J9VVP6</accession>
<proteinExistence type="predicted"/>
<reference evidence="2 3" key="1">
    <citation type="journal article" date="2014" name="PLoS Genet.">
        <title>Analysis of the genome and transcriptome of Cryptococcus neoformans var. grubii reveals complex RNA expression and microevolution leading to virulence attenuation.</title>
        <authorList>
            <person name="Janbon G."/>
            <person name="Ormerod K.L."/>
            <person name="Paulet D."/>
            <person name="Byrnes E.J.III."/>
            <person name="Yadav V."/>
            <person name="Chatterjee G."/>
            <person name="Mullapudi N."/>
            <person name="Hon C.C."/>
            <person name="Billmyre R.B."/>
            <person name="Brunel F."/>
            <person name="Bahn Y.S."/>
            <person name="Chen W."/>
            <person name="Chen Y."/>
            <person name="Chow E.W."/>
            <person name="Coppee J.Y."/>
            <person name="Floyd-Averette A."/>
            <person name="Gaillardin C."/>
            <person name="Gerik K.J."/>
            <person name="Goldberg J."/>
            <person name="Gonzalez-Hilarion S."/>
            <person name="Gujja S."/>
            <person name="Hamlin J.L."/>
            <person name="Hsueh Y.P."/>
            <person name="Ianiri G."/>
            <person name="Jones S."/>
            <person name="Kodira C.D."/>
            <person name="Kozubowski L."/>
            <person name="Lam W."/>
            <person name="Marra M."/>
            <person name="Mesner L.D."/>
            <person name="Mieczkowski P.A."/>
            <person name="Moyrand F."/>
            <person name="Nielsen K."/>
            <person name="Proux C."/>
            <person name="Rossignol T."/>
            <person name="Schein J.E."/>
            <person name="Sun S."/>
            <person name="Wollschlaeger C."/>
            <person name="Wood I.A."/>
            <person name="Zeng Q."/>
            <person name="Neuveglise C."/>
            <person name="Newlon C.S."/>
            <person name="Perfect J.R."/>
            <person name="Lodge J.K."/>
            <person name="Idnurm A."/>
            <person name="Stajich J.E."/>
            <person name="Kronstad J.W."/>
            <person name="Sanyal K."/>
            <person name="Heitman J."/>
            <person name="Fraser J.A."/>
            <person name="Cuomo C.A."/>
            <person name="Dietrich F.S."/>
        </authorList>
    </citation>
    <scope>NUCLEOTIDE SEQUENCE [LARGE SCALE GENOMIC DNA]</scope>
    <source>
        <strain evidence="3">H99 / ATCC 208821 / CBS 10515 / FGSC 9487</strain>
    </source>
</reference>
<feature type="compositionally biased region" description="Basic and acidic residues" evidence="1">
    <location>
        <begin position="114"/>
        <end position="123"/>
    </location>
</feature>
<dbReference type="GeneID" id="23890554"/>